<feature type="compositionally biased region" description="Basic residues" evidence="1">
    <location>
        <begin position="96"/>
        <end position="108"/>
    </location>
</feature>
<name>A0A8R2QZ66_BOMMO</name>
<reference evidence="2" key="2">
    <citation type="submission" date="2022-06" db="UniProtKB">
        <authorList>
            <consortium name="EnsemblMetazoa"/>
        </authorList>
    </citation>
    <scope>IDENTIFICATION</scope>
    <source>
        <strain evidence="2">p50T (Dazao)</strain>
    </source>
</reference>
<keyword evidence="3" id="KW-1185">Reference proteome</keyword>
<organism evidence="2 3">
    <name type="scientific">Bombyx mori</name>
    <name type="common">Silk moth</name>
    <dbReference type="NCBI Taxonomy" id="7091"/>
    <lineage>
        <taxon>Eukaryota</taxon>
        <taxon>Metazoa</taxon>
        <taxon>Ecdysozoa</taxon>
        <taxon>Arthropoda</taxon>
        <taxon>Hexapoda</taxon>
        <taxon>Insecta</taxon>
        <taxon>Pterygota</taxon>
        <taxon>Neoptera</taxon>
        <taxon>Endopterygota</taxon>
        <taxon>Lepidoptera</taxon>
        <taxon>Glossata</taxon>
        <taxon>Ditrysia</taxon>
        <taxon>Bombycoidea</taxon>
        <taxon>Bombycidae</taxon>
        <taxon>Bombycinae</taxon>
        <taxon>Bombyx</taxon>
    </lineage>
</organism>
<dbReference type="GeneID" id="101737848"/>
<sequence>MAPRDVPKPTPKVQRIVGKTNQTKGRASPASVKKTMSSIKKATDKIPLKCKIPFLHSRVTNTISEPRQRTATVPKVATPKPKENKSVPLPSSTSKSAKKASWKRRPKPAHSGVPVPEKMKKLLQQQFKDLDSSL</sequence>
<reference evidence="3" key="1">
    <citation type="journal article" date="2008" name="Insect Biochem. Mol. Biol.">
        <title>The genome of a lepidopteran model insect, the silkworm Bombyx mori.</title>
        <authorList>
            <consortium name="International Silkworm Genome Consortium"/>
        </authorList>
    </citation>
    <scope>NUCLEOTIDE SEQUENCE [LARGE SCALE GENOMIC DNA]</scope>
    <source>
        <strain evidence="3">p50T</strain>
    </source>
</reference>
<accession>A0A8R2QZ66</accession>
<evidence type="ECO:0000313" key="2">
    <source>
        <dbReference type="EnsemblMetazoa" id="XP_037868875.1"/>
    </source>
</evidence>
<feature type="region of interest" description="Disordered" evidence="1">
    <location>
        <begin position="1"/>
        <end position="40"/>
    </location>
</feature>
<protein>
    <submittedName>
        <fullName evidence="2">Uncharacterized protein</fullName>
    </submittedName>
</protein>
<dbReference type="RefSeq" id="XP_037868875.1">
    <property type="nucleotide sequence ID" value="XM_038012947.2"/>
</dbReference>
<dbReference type="AlphaFoldDB" id="A0A8R2QZ66"/>
<feature type="compositionally biased region" description="Polar residues" evidence="1">
    <location>
        <begin position="58"/>
        <end position="71"/>
    </location>
</feature>
<dbReference type="EnsemblMetazoa" id="XM_038012947.1">
    <property type="protein sequence ID" value="XP_037868875.1"/>
    <property type="gene ID" value="LOC101737848"/>
</dbReference>
<evidence type="ECO:0000313" key="3">
    <source>
        <dbReference type="Proteomes" id="UP000005204"/>
    </source>
</evidence>
<feature type="region of interest" description="Disordered" evidence="1">
    <location>
        <begin position="58"/>
        <end position="119"/>
    </location>
</feature>
<dbReference type="Proteomes" id="UP000005204">
    <property type="component" value="Unassembled WGS sequence"/>
</dbReference>
<evidence type="ECO:0000256" key="1">
    <source>
        <dbReference type="SAM" id="MobiDB-lite"/>
    </source>
</evidence>
<proteinExistence type="predicted"/>